<dbReference type="InterPro" id="IPR048258">
    <property type="entry name" value="Cyclins_cyclin-box"/>
</dbReference>
<feature type="region of interest" description="Disordered" evidence="6">
    <location>
        <begin position="351"/>
        <end position="377"/>
    </location>
</feature>
<dbReference type="Gene3D" id="1.10.472.10">
    <property type="entry name" value="Cyclin-like"/>
    <property type="match status" value="2"/>
</dbReference>
<keyword evidence="2" id="KW-0132">Cell division</keyword>
<comment type="caution">
    <text evidence="8">The sequence shown here is derived from an EMBL/GenBank/DDBJ whole genome shotgun (WGS) entry which is preliminary data.</text>
</comment>
<accession>A0AAE1RYD2</accession>
<keyword evidence="3 5" id="KW-0195">Cyclin</keyword>
<dbReference type="Pfam" id="PF00134">
    <property type="entry name" value="Cyclin_N"/>
    <property type="match status" value="1"/>
</dbReference>
<feature type="domain" description="Cyclin-like" evidence="7">
    <location>
        <begin position="105"/>
        <end position="193"/>
    </location>
</feature>
<evidence type="ECO:0000256" key="1">
    <source>
        <dbReference type="ARBA" id="ARBA00009065"/>
    </source>
</evidence>
<feature type="compositionally biased region" description="Polar residues" evidence="6">
    <location>
        <begin position="354"/>
        <end position="364"/>
    </location>
</feature>
<evidence type="ECO:0000256" key="4">
    <source>
        <dbReference type="ARBA" id="ARBA00023306"/>
    </source>
</evidence>
<evidence type="ECO:0000256" key="6">
    <source>
        <dbReference type="SAM" id="MobiDB-lite"/>
    </source>
</evidence>
<dbReference type="InterPro" id="IPR006671">
    <property type="entry name" value="Cyclin_N"/>
</dbReference>
<dbReference type="Proteomes" id="UP001291623">
    <property type="component" value="Unassembled WGS sequence"/>
</dbReference>
<reference evidence="8" key="1">
    <citation type="submission" date="2023-12" db="EMBL/GenBank/DDBJ databases">
        <title>Genome assembly of Anisodus tanguticus.</title>
        <authorList>
            <person name="Wang Y.-J."/>
        </authorList>
    </citation>
    <scope>NUCLEOTIDE SEQUENCE</scope>
    <source>
        <strain evidence="8">KB-2021</strain>
        <tissue evidence="8">Leaf</tissue>
    </source>
</reference>
<dbReference type="InterPro" id="IPR039361">
    <property type="entry name" value="Cyclin"/>
</dbReference>
<evidence type="ECO:0000313" key="9">
    <source>
        <dbReference type="Proteomes" id="UP001291623"/>
    </source>
</evidence>
<name>A0AAE1RYD2_9SOLA</name>
<dbReference type="PROSITE" id="PS00292">
    <property type="entry name" value="CYCLINS"/>
    <property type="match status" value="1"/>
</dbReference>
<evidence type="ECO:0000256" key="3">
    <source>
        <dbReference type="ARBA" id="ARBA00023127"/>
    </source>
</evidence>
<dbReference type="GO" id="GO:0051301">
    <property type="term" value="P:cell division"/>
    <property type="evidence" value="ECO:0007669"/>
    <property type="project" value="UniProtKB-KW"/>
</dbReference>
<dbReference type="SUPFAM" id="SSF47954">
    <property type="entry name" value="Cyclin-like"/>
    <property type="match status" value="1"/>
</dbReference>
<dbReference type="CDD" id="cd20544">
    <property type="entry name" value="CYCLIN_AtCycD-like_rpt2"/>
    <property type="match status" value="1"/>
</dbReference>
<dbReference type="InterPro" id="IPR013763">
    <property type="entry name" value="Cyclin-like_dom"/>
</dbReference>
<keyword evidence="9" id="KW-1185">Reference proteome</keyword>
<sequence length="377" mass="42473">MGEKSNDRVASNLLFCTETKNLCFDDLDSLVNNDDQKIQENSKVLNFNDYGGRSMALIDLLLPSLSEESFWFMVEREKKFLPKDDYLNRLRTGDLDLNIRREALNWIWKAHVHYGFGELSFCLSINYLDRFLSLYELPRGKTWTIQLLAVACLSLAVKMEEINVPLTVDLQVGEPKFLFEGKTIQRMELLVLSTLRWRMQAYTPCTFIDYFMRKMNPDEIPSRQLVSRSIQLILSTIKGYTLTTLFESFWISMESMLFGLSKNAAQLPSEIAAAVAMSVSVERPQADDIDKATPCFSIQVEKDRVMKCLELIQDLTLVSGTSAATAAASVPQSPNGVLEAACLTYKSGEGTVGSCPNSSNTNSPDAKRRKLDTNIIS</sequence>
<dbReference type="FunFam" id="1.10.472.10:FF:000034">
    <property type="entry name" value="D2/4-type cyclin"/>
    <property type="match status" value="1"/>
</dbReference>
<dbReference type="AlphaFoldDB" id="A0AAE1RYD2"/>
<comment type="similarity">
    <text evidence="1">Belongs to the cyclin family. Cyclin D subfamily.</text>
</comment>
<proteinExistence type="inferred from homology"/>
<dbReference type="InterPro" id="IPR036915">
    <property type="entry name" value="Cyclin-like_sf"/>
</dbReference>
<organism evidence="8 9">
    <name type="scientific">Anisodus tanguticus</name>
    <dbReference type="NCBI Taxonomy" id="243964"/>
    <lineage>
        <taxon>Eukaryota</taxon>
        <taxon>Viridiplantae</taxon>
        <taxon>Streptophyta</taxon>
        <taxon>Embryophyta</taxon>
        <taxon>Tracheophyta</taxon>
        <taxon>Spermatophyta</taxon>
        <taxon>Magnoliopsida</taxon>
        <taxon>eudicotyledons</taxon>
        <taxon>Gunneridae</taxon>
        <taxon>Pentapetalae</taxon>
        <taxon>asterids</taxon>
        <taxon>lamiids</taxon>
        <taxon>Solanales</taxon>
        <taxon>Solanaceae</taxon>
        <taxon>Solanoideae</taxon>
        <taxon>Hyoscyameae</taxon>
        <taxon>Anisodus</taxon>
    </lineage>
</organism>
<evidence type="ECO:0000259" key="7">
    <source>
        <dbReference type="SMART" id="SM00385"/>
    </source>
</evidence>
<evidence type="ECO:0000313" key="8">
    <source>
        <dbReference type="EMBL" id="KAK4359922.1"/>
    </source>
</evidence>
<protein>
    <recommendedName>
        <fullName evidence="7">Cyclin-like domain-containing protein</fullName>
    </recommendedName>
</protein>
<keyword evidence="4" id="KW-0131">Cell cycle</keyword>
<dbReference type="CDD" id="cd20543">
    <property type="entry name" value="CYCLIN_AtCycD-like_rpt1"/>
    <property type="match status" value="1"/>
</dbReference>
<gene>
    <name evidence="8" type="ORF">RND71_022151</name>
</gene>
<dbReference type="EMBL" id="JAVYJV010000011">
    <property type="protein sequence ID" value="KAK4359922.1"/>
    <property type="molecule type" value="Genomic_DNA"/>
</dbReference>
<dbReference type="SMART" id="SM00385">
    <property type="entry name" value="CYCLIN"/>
    <property type="match status" value="1"/>
</dbReference>
<evidence type="ECO:0000256" key="5">
    <source>
        <dbReference type="RuleBase" id="RU000383"/>
    </source>
</evidence>
<evidence type="ECO:0000256" key="2">
    <source>
        <dbReference type="ARBA" id="ARBA00022618"/>
    </source>
</evidence>
<dbReference type="PANTHER" id="PTHR10177">
    <property type="entry name" value="CYCLINS"/>
    <property type="match status" value="1"/>
</dbReference>